<dbReference type="AlphaFoldDB" id="A0AAV3ZFU2"/>
<gene>
    <name evidence="1" type="ORF">PoB_001996800</name>
</gene>
<reference evidence="1 2" key="1">
    <citation type="journal article" date="2021" name="Elife">
        <title>Chloroplast acquisition without the gene transfer in kleptoplastic sea slugs, Plakobranchus ocellatus.</title>
        <authorList>
            <person name="Maeda T."/>
            <person name="Takahashi S."/>
            <person name="Yoshida T."/>
            <person name="Shimamura S."/>
            <person name="Takaki Y."/>
            <person name="Nagai Y."/>
            <person name="Toyoda A."/>
            <person name="Suzuki Y."/>
            <person name="Arimoto A."/>
            <person name="Ishii H."/>
            <person name="Satoh N."/>
            <person name="Nishiyama T."/>
            <person name="Hasebe M."/>
            <person name="Maruyama T."/>
            <person name="Minagawa J."/>
            <person name="Obokata J."/>
            <person name="Shigenobu S."/>
        </authorList>
    </citation>
    <scope>NUCLEOTIDE SEQUENCE [LARGE SCALE GENOMIC DNA]</scope>
</reference>
<dbReference type="EMBL" id="BLXT01002349">
    <property type="protein sequence ID" value="GFN93462.1"/>
    <property type="molecule type" value="Genomic_DNA"/>
</dbReference>
<proteinExistence type="predicted"/>
<evidence type="ECO:0000313" key="2">
    <source>
        <dbReference type="Proteomes" id="UP000735302"/>
    </source>
</evidence>
<sequence length="128" mass="14092">MGPSAKCSSGRMDLWGQGQSAARVERIHGAKRKEQLVLGEFIGPSVKCSSVWKNSWGPVQNAVSRRGNSWDPVRSAVRVGRIHSSILFFITCTTKRKMQLGLAEFMGPNAKCSSGWENSWAQEQLLLG</sequence>
<accession>A0AAV3ZFU2</accession>
<dbReference type="Proteomes" id="UP000735302">
    <property type="component" value="Unassembled WGS sequence"/>
</dbReference>
<organism evidence="1 2">
    <name type="scientific">Plakobranchus ocellatus</name>
    <dbReference type="NCBI Taxonomy" id="259542"/>
    <lineage>
        <taxon>Eukaryota</taxon>
        <taxon>Metazoa</taxon>
        <taxon>Spiralia</taxon>
        <taxon>Lophotrochozoa</taxon>
        <taxon>Mollusca</taxon>
        <taxon>Gastropoda</taxon>
        <taxon>Heterobranchia</taxon>
        <taxon>Euthyneura</taxon>
        <taxon>Panpulmonata</taxon>
        <taxon>Sacoglossa</taxon>
        <taxon>Placobranchoidea</taxon>
        <taxon>Plakobranchidae</taxon>
        <taxon>Plakobranchus</taxon>
    </lineage>
</organism>
<comment type="caution">
    <text evidence="1">The sequence shown here is derived from an EMBL/GenBank/DDBJ whole genome shotgun (WGS) entry which is preliminary data.</text>
</comment>
<name>A0AAV3ZFU2_9GAST</name>
<protein>
    <submittedName>
        <fullName evidence="1">Uncharacterized protein</fullName>
    </submittedName>
</protein>
<evidence type="ECO:0000313" key="1">
    <source>
        <dbReference type="EMBL" id="GFN93462.1"/>
    </source>
</evidence>
<keyword evidence="2" id="KW-1185">Reference proteome</keyword>